<dbReference type="AlphaFoldDB" id="A0A7K3NQ25"/>
<dbReference type="PANTHER" id="PTHR42983">
    <property type="entry name" value="DINITROGENASE IRON-MOLYBDENUM COFACTOR PROTEIN-RELATED"/>
    <property type="match status" value="1"/>
</dbReference>
<dbReference type="EMBL" id="JAAGRQ010000085">
    <property type="protein sequence ID" value="NDY58217.1"/>
    <property type="molecule type" value="Genomic_DNA"/>
</dbReference>
<feature type="domain" description="Dinitrogenase iron-molybdenum cofactor biosynthesis" evidence="1">
    <location>
        <begin position="15"/>
        <end position="100"/>
    </location>
</feature>
<protein>
    <submittedName>
        <fullName evidence="2">Dinitrogenase iron-molybdenum cofactor biosynthesis protein</fullName>
    </submittedName>
</protein>
<evidence type="ECO:0000313" key="3">
    <source>
        <dbReference type="Proteomes" id="UP000469724"/>
    </source>
</evidence>
<feature type="non-terminal residue" evidence="2">
    <location>
        <position position="161"/>
    </location>
</feature>
<dbReference type="PANTHER" id="PTHR42983:SF1">
    <property type="entry name" value="IRON-MOLYBDENUM PROTEIN"/>
    <property type="match status" value="1"/>
</dbReference>
<gene>
    <name evidence="2" type="ORF">G3N56_15905</name>
</gene>
<keyword evidence="3" id="KW-1185">Reference proteome</keyword>
<dbReference type="Pfam" id="PF02579">
    <property type="entry name" value="Nitro_FeMo-Co"/>
    <property type="match status" value="1"/>
</dbReference>
<accession>A0A7K3NQ25</accession>
<reference evidence="2 3" key="1">
    <citation type="submission" date="2020-02" db="EMBL/GenBank/DDBJ databases">
        <title>Comparative genomics of sulfur disproportionating microorganisms.</title>
        <authorList>
            <person name="Ward L.M."/>
            <person name="Bertran E."/>
            <person name="Johnston D.T."/>
        </authorList>
    </citation>
    <scope>NUCLEOTIDE SEQUENCE [LARGE SCALE GENOMIC DNA]</scope>
    <source>
        <strain evidence="2 3">DSM 3696</strain>
    </source>
</reference>
<dbReference type="SUPFAM" id="SSF53146">
    <property type="entry name" value="Nitrogenase accessory factor-like"/>
    <property type="match status" value="1"/>
</dbReference>
<name>A0A7K3NQ25_9BACT</name>
<organism evidence="2 3">
    <name type="scientific">Desulfolutivibrio sulfodismutans</name>
    <dbReference type="NCBI Taxonomy" id="63561"/>
    <lineage>
        <taxon>Bacteria</taxon>
        <taxon>Pseudomonadati</taxon>
        <taxon>Thermodesulfobacteriota</taxon>
        <taxon>Desulfovibrionia</taxon>
        <taxon>Desulfovibrionales</taxon>
        <taxon>Desulfovibrionaceae</taxon>
        <taxon>Desulfolutivibrio</taxon>
    </lineage>
</organism>
<evidence type="ECO:0000313" key="2">
    <source>
        <dbReference type="EMBL" id="NDY58217.1"/>
    </source>
</evidence>
<sequence>MVIAISAAGPDIDAPFDPDFGRCPYFCVFDTENAHCSAWANPCAGLRSSAGGRSVELLAGLGVNRVLTGICEKPALEALAKAGIAVATCQAPTVGRAMADCTKTMGLPLRCAAAISHEEALASLGFPVVSPMDMAFAPRLGGRGGGRGMGGGGRGMGGGRG</sequence>
<dbReference type="Proteomes" id="UP000469724">
    <property type="component" value="Unassembled WGS sequence"/>
</dbReference>
<dbReference type="Gene3D" id="3.30.420.130">
    <property type="entry name" value="Dinitrogenase iron-molybdenum cofactor biosynthesis domain"/>
    <property type="match status" value="1"/>
</dbReference>
<dbReference type="RefSeq" id="WP_163303292.1">
    <property type="nucleotide sequence ID" value="NZ_JAAGRQ010000085.1"/>
</dbReference>
<comment type="caution">
    <text evidence="2">The sequence shown here is derived from an EMBL/GenBank/DDBJ whole genome shotgun (WGS) entry which is preliminary data.</text>
</comment>
<proteinExistence type="predicted"/>
<evidence type="ECO:0000259" key="1">
    <source>
        <dbReference type="Pfam" id="PF02579"/>
    </source>
</evidence>
<dbReference type="InterPro" id="IPR003731">
    <property type="entry name" value="Di-Nase_FeMo-co_biosynth"/>
</dbReference>
<dbReference type="InterPro" id="IPR036105">
    <property type="entry name" value="DiNase_FeMo-co_biosyn_sf"/>
</dbReference>